<feature type="domain" description="SRCR" evidence="12">
    <location>
        <begin position="217"/>
        <end position="315"/>
    </location>
</feature>
<dbReference type="PANTHER" id="PTHR48071">
    <property type="entry name" value="SRCR DOMAIN-CONTAINING PROTEIN"/>
    <property type="match status" value="1"/>
</dbReference>
<reference evidence="13" key="5">
    <citation type="submission" date="2025-09" db="UniProtKB">
        <authorList>
            <consortium name="Ensembl"/>
        </authorList>
    </citation>
    <scope>IDENTIFICATION</scope>
</reference>
<keyword evidence="10" id="KW-0325">Glycoprotein</keyword>
<dbReference type="PROSITE" id="PS50287">
    <property type="entry name" value="SRCR_2"/>
    <property type="match status" value="4"/>
</dbReference>
<keyword evidence="8" id="KW-0472">Membrane</keyword>
<evidence type="ECO:0000256" key="10">
    <source>
        <dbReference type="ARBA" id="ARBA00023180"/>
    </source>
</evidence>
<keyword evidence="3" id="KW-0964">Secreted</keyword>
<dbReference type="PRINTS" id="PR00258">
    <property type="entry name" value="SPERACTRCPTR"/>
</dbReference>
<reference evidence="13" key="4">
    <citation type="submission" date="2025-08" db="UniProtKB">
        <authorList>
            <consortium name="Ensembl"/>
        </authorList>
    </citation>
    <scope>IDENTIFICATION</scope>
</reference>
<keyword evidence="6" id="KW-0677">Repeat</keyword>
<evidence type="ECO:0000256" key="7">
    <source>
        <dbReference type="ARBA" id="ARBA00022989"/>
    </source>
</evidence>
<evidence type="ECO:0000256" key="3">
    <source>
        <dbReference type="ARBA" id="ARBA00022525"/>
    </source>
</evidence>
<keyword evidence="7" id="KW-1133">Transmembrane helix</keyword>
<evidence type="ECO:0000259" key="12">
    <source>
        <dbReference type="PROSITE" id="PS50287"/>
    </source>
</evidence>
<feature type="disulfide bond" evidence="11">
    <location>
        <begin position="191"/>
        <end position="201"/>
    </location>
</feature>
<sequence>METAAVREEWNCTTRSLGGQLIGGNNSCSGRVELQRYYRSGTVCNYYWDLHDADVLCRQLDCGFALSSGPGAMFGKETGLTWKTNFNCLGNESRVLDCPCSHCFPNWKPVVFLHFETDHKQLRLVDDGSSCSGTVEVYRHGNWRRVRDQFWDLNDTNVVCRQMGCGPAIRAYSTAVYREGEWSPWLKDVHCQGNETNLLKCKPSSKFCSCSTEDTHIRLMDGGSSCAGRVEIYYNETWGTVCDDSWGSLEADVVCKQLGCGSAVDTISAAPCGSASGQVWLDEVRCSGKESALWECASSPWGQHDSYQSGSVISALTDESDVSGVHSHRVIKVKADNFVQEEILSRLSLLVQVALEVILIYWPIILQRIYASSHVVSSWNALQWRSLKKRGSPLVNCIENINDRSQYWSTEHKMLRLMNGQHSCEGRVEVFYNETWGTVCSDVMGIELMGLEAAEVICKQLDCGRALDVDHRRKFGEGSGPIWLDDIACNSNESFLWQCSSPPWGEHNCDHREDVGVICSGNNMLLNAHFGVNIYCVYIRNNLILNIYFMQRNLRKKRMVRNSALEAHLISIIYQVLNEK</sequence>
<organism evidence="13 14">
    <name type="scientific">Callorhinchus milii</name>
    <name type="common">Ghost shark</name>
    <dbReference type="NCBI Taxonomy" id="7868"/>
    <lineage>
        <taxon>Eukaryota</taxon>
        <taxon>Metazoa</taxon>
        <taxon>Chordata</taxon>
        <taxon>Craniata</taxon>
        <taxon>Vertebrata</taxon>
        <taxon>Chondrichthyes</taxon>
        <taxon>Holocephali</taxon>
        <taxon>Chimaeriformes</taxon>
        <taxon>Callorhinchidae</taxon>
        <taxon>Callorhinchus</taxon>
    </lineage>
</organism>
<dbReference type="FunFam" id="3.10.250.10:FF:000004">
    <property type="entry name" value="Scavenger receptor cysteine-rich type 1 protein M130"/>
    <property type="match status" value="1"/>
</dbReference>
<keyword evidence="9 11" id="KW-1015">Disulfide bond</keyword>
<evidence type="ECO:0000313" key="13">
    <source>
        <dbReference type="Ensembl" id="ENSCMIP00000008794.1"/>
    </source>
</evidence>
<evidence type="ECO:0000256" key="1">
    <source>
        <dbReference type="ARBA" id="ARBA00004167"/>
    </source>
</evidence>
<dbReference type="AlphaFoldDB" id="A0A4W3HGN3"/>
<reference evidence="14" key="1">
    <citation type="journal article" date="2006" name="Science">
        <title>Ancient noncoding elements conserved in the human genome.</title>
        <authorList>
            <person name="Venkatesh B."/>
            <person name="Kirkness E.F."/>
            <person name="Loh Y.H."/>
            <person name="Halpern A.L."/>
            <person name="Lee A.P."/>
            <person name="Johnson J."/>
            <person name="Dandona N."/>
            <person name="Viswanathan L.D."/>
            <person name="Tay A."/>
            <person name="Venter J.C."/>
            <person name="Strausberg R.L."/>
            <person name="Brenner S."/>
        </authorList>
    </citation>
    <scope>NUCLEOTIDE SEQUENCE [LARGE SCALE GENOMIC DNA]</scope>
</reference>
<comment type="caution">
    <text evidence="11">Lacks conserved residue(s) required for the propagation of feature annotation.</text>
</comment>
<accession>A0A4W3HGN3</accession>
<proteinExistence type="predicted"/>
<dbReference type="Ensembl" id="ENSCMIT00000009039.1">
    <property type="protein sequence ID" value="ENSCMIP00000008794.1"/>
    <property type="gene ID" value="ENSCMIG00000004703.1"/>
</dbReference>
<evidence type="ECO:0000256" key="8">
    <source>
        <dbReference type="ARBA" id="ARBA00023136"/>
    </source>
</evidence>
<evidence type="ECO:0000256" key="4">
    <source>
        <dbReference type="ARBA" id="ARBA00022692"/>
    </source>
</evidence>
<dbReference type="FunFam" id="3.10.250.10:FF:000016">
    <property type="entry name" value="Scavenger receptor cysteine-rich protein type 12"/>
    <property type="match status" value="1"/>
</dbReference>
<evidence type="ECO:0000256" key="9">
    <source>
        <dbReference type="ARBA" id="ARBA00023157"/>
    </source>
</evidence>
<feature type="disulfide bond" evidence="11">
    <location>
        <begin position="458"/>
        <end position="519"/>
    </location>
</feature>
<reference evidence="14" key="2">
    <citation type="journal article" date="2007" name="PLoS Biol.">
        <title>Survey sequencing and comparative analysis of the elephant shark (Callorhinchus milii) genome.</title>
        <authorList>
            <person name="Venkatesh B."/>
            <person name="Kirkness E.F."/>
            <person name="Loh Y.H."/>
            <person name="Halpern A.L."/>
            <person name="Lee A.P."/>
            <person name="Johnson J."/>
            <person name="Dandona N."/>
            <person name="Viswanathan L.D."/>
            <person name="Tay A."/>
            <person name="Venter J.C."/>
            <person name="Strausberg R.L."/>
            <person name="Brenner S."/>
        </authorList>
    </citation>
    <scope>NUCLEOTIDE SEQUENCE [LARGE SCALE GENOMIC DNA]</scope>
</reference>
<dbReference type="Proteomes" id="UP000314986">
    <property type="component" value="Unassembled WGS sequence"/>
</dbReference>
<evidence type="ECO:0000256" key="5">
    <source>
        <dbReference type="ARBA" id="ARBA00022729"/>
    </source>
</evidence>
<dbReference type="GO" id="GO:0016020">
    <property type="term" value="C:membrane"/>
    <property type="evidence" value="ECO:0007669"/>
    <property type="project" value="UniProtKB-SubCell"/>
</dbReference>
<keyword evidence="4" id="KW-0812">Transmembrane</keyword>
<dbReference type="FunFam" id="3.10.250.10:FF:000006">
    <property type="entry name" value="neurotrypsin isoform X2"/>
    <property type="match status" value="2"/>
</dbReference>
<dbReference type="GeneTree" id="ENSGT00940000163299"/>
<feature type="domain" description="SRCR" evidence="12">
    <location>
        <begin position="19"/>
        <end position="99"/>
    </location>
</feature>
<evidence type="ECO:0000256" key="11">
    <source>
        <dbReference type="PROSITE-ProRule" id="PRU00196"/>
    </source>
</evidence>
<dbReference type="PROSITE" id="PS00420">
    <property type="entry name" value="SRCR_1"/>
    <property type="match status" value="1"/>
</dbReference>
<feature type="disulfide bond" evidence="11">
    <location>
        <begin position="489"/>
        <end position="499"/>
    </location>
</feature>
<comment type="subcellular location">
    <subcellularLocation>
        <location evidence="1">Membrane</location>
        <topology evidence="1">Single-pass membrane protein</topology>
    </subcellularLocation>
    <subcellularLocation>
        <location evidence="2">Secreted</location>
    </subcellularLocation>
</comment>
<dbReference type="InterPro" id="IPR036772">
    <property type="entry name" value="SRCR-like_dom_sf"/>
</dbReference>
<dbReference type="PANTHER" id="PTHR48071:SF15">
    <property type="entry name" value="SRCR DOMAIN-CONTAINING PROTEIN"/>
    <property type="match status" value="1"/>
</dbReference>
<dbReference type="InterPro" id="IPR001190">
    <property type="entry name" value="SRCR"/>
</dbReference>
<keyword evidence="14" id="KW-1185">Reference proteome</keyword>
<feature type="domain" description="SRCR" evidence="12">
    <location>
        <begin position="122"/>
        <end position="220"/>
    </location>
</feature>
<feature type="domain" description="SRCR" evidence="12">
    <location>
        <begin position="415"/>
        <end position="520"/>
    </location>
</feature>
<dbReference type="InParanoid" id="A0A4W3HGN3"/>
<evidence type="ECO:0000256" key="2">
    <source>
        <dbReference type="ARBA" id="ARBA00004613"/>
    </source>
</evidence>
<feature type="disulfide bond" evidence="11">
    <location>
        <begin position="286"/>
        <end position="296"/>
    </location>
</feature>
<protein>
    <recommendedName>
        <fullName evidence="12">SRCR domain-containing protein</fullName>
    </recommendedName>
</protein>
<evidence type="ECO:0000256" key="6">
    <source>
        <dbReference type="ARBA" id="ARBA00022737"/>
    </source>
</evidence>
<keyword evidence="5" id="KW-0732">Signal</keyword>
<dbReference type="Pfam" id="PF00530">
    <property type="entry name" value="SRCR"/>
    <property type="match status" value="4"/>
</dbReference>
<dbReference type="SMART" id="SM00202">
    <property type="entry name" value="SR"/>
    <property type="match status" value="4"/>
</dbReference>
<dbReference type="Gene3D" id="3.10.250.10">
    <property type="entry name" value="SRCR-like domain"/>
    <property type="match status" value="4"/>
</dbReference>
<feature type="disulfide bond" evidence="11">
    <location>
        <begin position="88"/>
        <end position="98"/>
    </location>
</feature>
<dbReference type="SUPFAM" id="SSF56487">
    <property type="entry name" value="SRCR-like"/>
    <property type="match status" value="4"/>
</dbReference>
<reference evidence="14" key="3">
    <citation type="journal article" date="2014" name="Nature">
        <title>Elephant shark genome provides unique insights into gnathostome evolution.</title>
        <authorList>
            <consortium name="International Elephant Shark Genome Sequencing Consortium"/>
            <person name="Venkatesh B."/>
            <person name="Lee A.P."/>
            <person name="Ravi V."/>
            <person name="Maurya A.K."/>
            <person name="Lian M.M."/>
            <person name="Swann J.B."/>
            <person name="Ohta Y."/>
            <person name="Flajnik M.F."/>
            <person name="Sutoh Y."/>
            <person name="Kasahara M."/>
            <person name="Hoon S."/>
            <person name="Gangu V."/>
            <person name="Roy S.W."/>
            <person name="Irimia M."/>
            <person name="Korzh V."/>
            <person name="Kondrychyn I."/>
            <person name="Lim Z.W."/>
            <person name="Tay B.H."/>
            <person name="Tohari S."/>
            <person name="Kong K.W."/>
            <person name="Ho S."/>
            <person name="Lorente-Galdos B."/>
            <person name="Quilez J."/>
            <person name="Marques-Bonet T."/>
            <person name="Raney B.J."/>
            <person name="Ingham P.W."/>
            <person name="Tay A."/>
            <person name="Hillier L.W."/>
            <person name="Minx P."/>
            <person name="Boehm T."/>
            <person name="Wilson R.K."/>
            <person name="Brenner S."/>
            <person name="Warren W.C."/>
        </authorList>
    </citation>
    <scope>NUCLEOTIDE SEQUENCE [LARGE SCALE GENOMIC DNA]</scope>
</reference>
<name>A0A4W3HGN3_CALMI</name>
<evidence type="ECO:0000313" key="14">
    <source>
        <dbReference type="Proteomes" id="UP000314986"/>
    </source>
</evidence>